<feature type="domain" description="AB hydrolase-1" evidence="2">
    <location>
        <begin position="37"/>
        <end position="272"/>
    </location>
</feature>
<dbReference type="EMBL" id="LQNT01000009">
    <property type="protein sequence ID" value="KZE38739.1"/>
    <property type="molecule type" value="Genomic_DNA"/>
</dbReference>
<evidence type="ECO:0000313" key="4">
    <source>
        <dbReference type="Proteomes" id="UP000076490"/>
    </source>
</evidence>
<dbReference type="GO" id="GO:0016020">
    <property type="term" value="C:membrane"/>
    <property type="evidence" value="ECO:0007669"/>
    <property type="project" value="TreeGrafter"/>
</dbReference>
<gene>
    <name evidence="3" type="ORF">AV656_07500</name>
</gene>
<evidence type="ECO:0000259" key="2">
    <source>
        <dbReference type="Pfam" id="PF00561"/>
    </source>
</evidence>
<dbReference type="InterPro" id="IPR050266">
    <property type="entry name" value="AB_hydrolase_sf"/>
</dbReference>
<dbReference type="SUPFAM" id="SSF53474">
    <property type="entry name" value="alpha/beta-Hydrolases"/>
    <property type="match status" value="1"/>
</dbReference>
<dbReference type="AlphaFoldDB" id="A0A165H4B3"/>
<dbReference type="Gene3D" id="3.40.50.1820">
    <property type="entry name" value="alpha/beta hydrolase"/>
    <property type="match status" value="1"/>
</dbReference>
<dbReference type="PANTHER" id="PTHR43798:SF31">
    <property type="entry name" value="AB HYDROLASE SUPERFAMILY PROTEIN YCLE"/>
    <property type="match status" value="1"/>
</dbReference>
<dbReference type="GO" id="GO:0016787">
    <property type="term" value="F:hydrolase activity"/>
    <property type="evidence" value="ECO:0007669"/>
    <property type="project" value="UniProtKB-KW"/>
</dbReference>
<dbReference type="InterPro" id="IPR029058">
    <property type="entry name" value="AB_hydrolase_fold"/>
</dbReference>
<proteinExistence type="predicted"/>
<dbReference type="PRINTS" id="PR00111">
    <property type="entry name" value="ABHYDROLASE"/>
</dbReference>
<dbReference type="InterPro" id="IPR000073">
    <property type="entry name" value="AB_hydrolase_1"/>
</dbReference>
<organism evidence="3 4">
    <name type="scientific">Bhargavaea cecembensis</name>
    <dbReference type="NCBI Taxonomy" id="394098"/>
    <lineage>
        <taxon>Bacteria</taxon>
        <taxon>Bacillati</taxon>
        <taxon>Bacillota</taxon>
        <taxon>Bacilli</taxon>
        <taxon>Bacillales</taxon>
        <taxon>Caryophanaceae</taxon>
        <taxon>Bhargavaea</taxon>
    </lineage>
</organism>
<evidence type="ECO:0000313" key="3">
    <source>
        <dbReference type="EMBL" id="KZE38739.1"/>
    </source>
</evidence>
<dbReference type="Pfam" id="PF00561">
    <property type="entry name" value="Abhydrolase_1"/>
    <property type="match status" value="1"/>
</dbReference>
<dbReference type="Proteomes" id="UP000076490">
    <property type="component" value="Unassembled WGS sequence"/>
</dbReference>
<sequence>MTVKATQETKAQVTSSVVKTENFETYVNRSGEGNTETILFLHGSGPGVTAIANWKPALEEAGQNFHCLAPDLYGFSNSSHPDEPLKNRQAWMDEWVRQTIELIDHYKLDKVNLVGNSLGCSIALELLIEHPERIGKVVLMGPGGTPNTKMSFELARAKSFYDNPSKKKLQQIMSWFVYDSEKMWPVIEAVTDDRFENAMRPEVKRSNNSIFATAAVPVPTVALNRIKHPVLLVHGLNDKVCSVESSYYLAEHLGNPQLHIFGQCGHWTQLEKKDEFNFLIQEFFRDRL</sequence>
<keyword evidence="1 3" id="KW-0378">Hydrolase</keyword>
<evidence type="ECO:0000256" key="1">
    <source>
        <dbReference type="ARBA" id="ARBA00022801"/>
    </source>
</evidence>
<name>A0A165H4B3_9BACL</name>
<accession>A0A165H4B3</accession>
<dbReference type="OrthoDB" id="9773293at2"/>
<dbReference type="PANTHER" id="PTHR43798">
    <property type="entry name" value="MONOACYLGLYCEROL LIPASE"/>
    <property type="match status" value="1"/>
</dbReference>
<reference evidence="3 4" key="1">
    <citation type="submission" date="2016-01" db="EMBL/GenBank/DDBJ databases">
        <title>Whole genome sequencing of Bhargavaea cecembensis T14.</title>
        <authorList>
            <person name="Hong K.W."/>
        </authorList>
    </citation>
    <scope>NUCLEOTIDE SEQUENCE [LARGE SCALE GENOMIC DNA]</scope>
    <source>
        <strain evidence="3 4">T14</strain>
    </source>
</reference>
<comment type="caution">
    <text evidence="3">The sequence shown here is derived from an EMBL/GenBank/DDBJ whole genome shotgun (WGS) entry which is preliminary data.</text>
</comment>
<protein>
    <submittedName>
        <fullName evidence="3">Hydrolase</fullName>
    </submittedName>
</protein>
<dbReference type="RefSeq" id="WP_063180567.1">
    <property type="nucleotide sequence ID" value="NZ_LQNT01000009.1"/>
</dbReference>